<dbReference type="EMBL" id="UIVT01000004">
    <property type="protein sequence ID" value="SVP94293.1"/>
    <property type="molecule type" value="Genomic_DNA"/>
</dbReference>
<dbReference type="VEuPathDB" id="PiroplasmaDB:TA07990"/>
<evidence type="ECO:0000313" key="1">
    <source>
        <dbReference type="EMBL" id="SVP94293.1"/>
    </source>
</evidence>
<protein>
    <submittedName>
        <fullName evidence="2">Uncharacterized protein</fullName>
    </submittedName>
</protein>
<proteinExistence type="predicted"/>
<sequence>MVIYGKDSNFNEALEKFLENSTMCESNVVKDLKHSLESSPKVSPLYVGINVKHSVDETFDYINLFNKLNNEYLELFLPFLQKSGFHDQHFSVTKNLTSSTNSDGSKRLQNVNSCKTPKDDLSVKVLSVLGDSEEIVLQDHFHITLFFLGVDKKTQEMIYEDVENVSKYLKDRSSDIKQMLNTLTLYELSVCLMYRHLYKMPLPFETSEFPEYSEENAEHGTMRYLVLVPGVVFFAIVELNKPLFSIPPKDFETKVGTHKSLSSDSSHVPYDLQKLLEQLKETVLIENFHSTHITLGTSKSYKAVISNQICQSLAHFLDSCDANNILLHSDLNSNSNAFKSNSCSSVSLTSDDLKKHLKVFNSGPCKYDNLKDVFLSSVPYLLNSFCGSNEDFNEHVVLKDDPKFPYNKHFVRQESKDVYSKTCVYVSDDYKWFYFNNLPATHTLHSETSHESYDWFIDVYVASLDKQVSGNIHFNQK</sequence>
<name>A0A3B0N0P4_THEAN</name>
<gene>
    <name evidence="1" type="ORF">TAT_000329500</name>
    <name evidence="2" type="ORF">TAV_000329300</name>
</gene>
<dbReference type="EMBL" id="UIVS01000004">
    <property type="protein sequence ID" value="SVP95112.1"/>
    <property type="molecule type" value="Genomic_DNA"/>
</dbReference>
<reference evidence="2" key="1">
    <citation type="submission" date="2018-07" db="EMBL/GenBank/DDBJ databases">
        <authorList>
            <person name="Quirk P.G."/>
            <person name="Krulwich T.A."/>
        </authorList>
    </citation>
    <scope>NUCLEOTIDE SEQUENCE</scope>
    <source>
        <strain evidence="2">Anand</strain>
    </source>
</reference>
<evidence type="ECO:0000313" key="2">
    <source>
        <dbReference type="EMBL" id="SVP95112.1"/>
    </source>
</evidence>
<organism evidence="2">
    <name type="scientific">Theileria annulata</name>
    <dbReference type="NCBI Taxonomy" id="5874"/>
    <lineage>
        <taxon>Eukaryota</taxon>
        <taxon>Sar</taxon>
        <taxon>Alveolata</taxon>
        <taxon>Apicomplexa</taxon>
        <taxon>Aconoidasida</taxon>
        <taxon>Piroplasmida</taxon>
        <taxon>Theileriidae</taxon>
        <taxon>Theileria</taxon>
    </lineage>
</organism>
<accession>A0A3B0N0P4</accession>
<dbReference type="AlphaFoldDB" id="A0A3B0N0P4"/>